<evidence type="ECO:0000313" key="2">
    <source>
        <dbReference type="Proteomes" id="UP000516173"/>
    </source>
</evidence>
<reference evidence="1 2" key="1">
    <citation type="submission" date="2020-08" db="EMBL/GenBank/DDBJ databases">
        <title>Genome Sequencing of Nocardia wallacei strain FMUON74 and assembly.</title>
        <authorList>
            <person name="Toyokawa M."/>
            <person name="Uesaka K."/>
        </authorList>
    </citation>
    <scope>NUCLEOTIDE SEQUENCE [LARGE SCALE GENOMIC DNA]</scope>
    <source>
        <strain evidence="1 2">FMUON74</strain>
    </source>
</reference>
<accession>A0A7G1KF59</accession>
<organism evidence="1 2">
    <name type="scientific">Nocardia wallacei</name>
    <dbReference type="NCBI Taxonomy" id="480035"/>
    <lineage>
        <taxon>Bacteria</taxon>
        <taxon>Bacillati</taxon>
        <taxon>Actinomycetota</taxon>
        <taxon>Actinomycetes</taxon>
        <taxon>Mycobacteriales</taxon>
        <taxon>Nocardiaceae</taxon>
        <taxon>Nocardia</taxon>
    </lineage>
</organism>
<sequence length="257" mass="28647">MIGDVCATLVDVIDSTVHGQIVQGYLQAFGHPEVTREQLQQLLDAVSGFLDTVTARDGEFAPRGGWAPHATADALQLERALELALAERDRDDRARARHREARDRIVAAVLAMRTFGLIMPHLIQTEISIGTTALNEGFEVYVDGTIRPSADPDADICSDHREHRRSELERQMTAAVATRTTLLDSTADALRKHLDLRPENTETSWVIDELTHHDPHTDFVAQFAEAVPLLPDCDLKHLLARLVDGTRQARERTNNQQ</sequence>
<gene>
    <name evidence="1" type="ORF">NWFMUON74_09680</name>
</gene>
<dbReference type="AlphaFoldDB" id="A0A7G1KF59"/>
<dbReference type="Proteomes" id="UP000516173">
    <property type="component" value="Chromosome"/>
</dbReference>
<dbReference type="KEGG" id="nwl:NWFMUON74_09680"/>
<dbReference type="EMBL" id="AP023396">
    <property type="protein sequence ID" value="BCK53196.1"/>
    <property type="molecule type" value="Genomic_DNA"/>
</dbReference>
<keyword evidence="2" id="KW-1185">Reference proteome</keyword>
<name>A0A7G1KF59_9NOCA</name>
<proteinExistence type="predicted"/>
<evidence type="ECO:0000313" key="1">
    <source>
        <dbReference type="EMBL" id="BCK53196.1"/>
    </source>
</evidence>
<protein>
    <submittedName>
        <fullName evidence="1">Uncharacterized protein</fullName>
    </submittedName>
</protein>